<comment type="caution">
    <text evidence="1">The sequence shown here is derived from an EMBL/GenBank/DDBJ whole genome shotgun (WGS) entry which is preliminary data.</text>
</comment>
<protein>
    <submittedName>
        <fullName evidence="1">Uncharacterized protein</fullName>
    </submittedName>
</protein>
<organism evidence="1 2">
    <name type="scientific">Leptospira levettii</name>
    <dbReference type="NCBI Taxonomy" id="2023178"/>
    <lineage>
        <taxon>Bacteria</taxon>
        <taxon>Pseudomonadati</taxon>
        <taxon>Spirochaetota</taxon>
        <taxon>Spirochaetia</taxon>
        <taxon>Leptospirales</taxon>
        <taxon>Leptospiraceae</taxon>
        <taxon>Leptospira</taxon>
    </lineage>
</organism>
<evidence type="ECO:0000313" key="1">
    <source>
        <dbReference type="EMBL" id="MCW7517265.1"/>
    </source>
</evidence>
<reference evidence="1" key="1">
    <citation type="submission" date="2022-06" db="EMBL/GenBank/DDBJ databases">
        <title>Leptospira isolates from biofilms formed at urban environments.</title>
        <authorList>
            <person name="Ribeiro P.S."/>
            <person name="Sousa T."/>
            <person name="Carvalho N."/>
            <person name="Aburjaile F."/>
            <person name="Neves F."/>
            <person name="Oliveira D."/>
            <person name="Blanco L."/>
            <person name="Lima J."/>
            <person name="Costa F."/>
            <person name="Brenig B."/>
            <person name="Soares S."/>
            <person name="Ramos R."/>
            <person name="Goes-Neto A."/>
            <person name="Matiuzzi M."/>
            <person name="Azevedo V."/>
            <person name="Ristow P."/>
        </authorList>
    </citation>
    <scope>NUCLEOTIDE SEQUENCE</scope>
    <source>
        <strain evidence="1">VSF7</strain>
    </source>
</reference>
<evidence type="ECO:0000313" key="2">
    <source>
        <dbReference type="Proteomes" id="UP001209694"/>
    </source>
</evidence>
<accession>A0AAW5V6J8</accession>
<gene>
    <name evidence="1" type="ORF">ND810_19010</name>
</gene>
<dbReference type="Proteomes" id="UP001209694">
    <property type="component" value="Unassembled WGS sequence"/>
</dbReference>
<name>A0AAW5V6J8_9LEPT</name>
<sequence>MKFNYDFEKLDKISFRFRNQNSENFQEMLNFGFYFENLSKDNQILFKEALPNIMYKKLLSFSGLLAEYAIYTKDEKYIRTGVVFHIIEDFRIDYRENIRYLILLNYSSNLLGINFNNLILNNISLCSEKAETQLRNFCLRDNSLNSLDKFNILFTLSENYPTFVHVEN</sequence>
<dbReference type="RefSeq" id="WP_265356589.1">
    <property type="nucleotide sequence ID" value="NZ_JAMQPS010000013.1"/>
</dbReference>
<proteinExistence type="predicted"/>
<dbReference type="EMBL" id="JAMQQD010000018">
    <property type="protein sequence ID" value="MCW7517265.1"/>
    <property type="molecule type" value="Genomic_DNA"/>
</dbReference>
<dbReference type="AlphaFoldDB" id="A0AAW5V6J8"/>